<dbReference type="CDD" id="cd10336">
    <property type="entry name" value="SLC6sbd_Tyt1-Like"/>
    <property type="match status" value="1"/>
</dbReference>
<evidence type="ECO:0000256" key="1">
    <source>
        <dbReference type="ARBA" id="ARBA00004141"/>
    </source>
</evidence>
<dbReference type="OrthoDB" id="9762833at2"/>
<feature type="transmembrane region" description="Helical" evidence="6">
    <location>
        <begin position="12"/>
        <end position="30"/>
    </location>
</feature>
<evidence type="ECO:0000256" key="5">
    <source>
        <dbReference type="ARBA" id="ARBA00023136"/>
    </source>
</evidence>
<keyword evidence="2" id="KW-0813">Transport</keyword>
<dbReference type="EMBL" id="FXAZ01000005">
    <property type="protein sequence ID" value="SMG53705.1"/>
    <property type="molecule type" value="Genomic_DNA"/>
</dbReference>
<dbReference type="InterPro" id="IPR047218">
    <property type="entry name" value="YocR/YhdH-like"/>
</dbReference>
<feature type="transmembrane region" description="Helical" evidence="6">
    <location>
        <begin position="172"/>
        <end position="194"/>
    </location>
</feature>
<keyword evidence="5 6" id="KW-0472">Membrane</keyword>
<evidence type="ECO:0000313" key="8">
    <source>
        <dbReference type="Proteomes" id="UP000193834"/>
    </source>
</evidence>
<feature type="transmembrane region" description="Helical" evidence="6">
    <location>
        <begin position="250"/>
        <end position="276"/>
    </location>
</feature>
<evidence type="ECO:0000256" key="4">
    <source>
        <dbReference type="ARBA" id="ARBA00022989"/>
    </source>
</evidence>
<feature type="transmembrane region" description="Helical" evidence="6">
    <location>
        <begin position="42"/>
        <end position="64"/>
    </location>
</feature>
<dbReference type="RefSeq" id="WP_085496374.1">
    <property type="nucleotide sequence ID" value="NZ_FXAZ01000005.1"/>
</dbReference>
<dbReference type="PANTHER" id="PTHR42948:SF1">
    <property type="entry name" value="TRANSPORTER"/>
    <property type="match status" value="1"/>
</dbReference>
<dbReference type="Proteomes" id="UP000193834">
    <property type="component" value="Unassembled WGS sequence"/>
</dbReference>
<feature type="transmembrane region" description="Helical" evidence="6">
    <location>
        <begin position="383"/>
        <end position="400"/>
    </location>
</feature>
<proteinExistence type="predicted"/>
<dbReference type="InterPro" id="IPR000175">
    <property type="entry name" value="Na/ntran_symport"/>
</dbReference>
<evidence type="ECO:0000313" key="7">
    <source>
        <dbReference type="EMBL" id="SMG53705.1"/>
    </source>
</evidence>
<evidence type="ECO:0000256" key="6">
    <source>
        <dbReference type="SAM" id="Phobius"/>
    </source>
</evidence>
<dbReference type="PRINTS" id="PR00176">
    <property type="entry name" value="NANEUSMPORT"/>
</dbReference>
<comment type="subcellular location">
    <subcellularLocation>
        <location evidence="1">Membrane</location>
        <topology evidence="1">Multi-pass membrane protein</topology>
    </subcellularLocation>
</comment>
<dbReference type="PANTHER" id="PTHR42948">
    <property type="entry name" value="TRANSPORTER"/>
    <property type="match status" value="1"/>
</dbReference>
<dbReference type="Pfam" id="PF00209">
    <property type="entry name" value="SNF"/>
    <property type="match status" value="2"/>
</dbReference>
<dbReference type="InterPro" id="IPR037272">
    <property type="entry name" value="SNS_sf"/>
</dbReference>
<feature type="transmembrane region" description="Helical" evidence="6">
    <location>
        <begin position="214"/>
        <end position="238"/>
    </location>
</feature>
<evidence type="ECO:0000256" key="2">
    <source>
        <dbReference type="ARBA" id="ARBA00022448"/>
    </source>
</evidence>
<keyword evidence="4 6" id="KW-1133">Transmembrane helix</keyword>
<feature type="transmembrane region" description="Helical" evidence="6">
    <location>
        <begin position="296"/>
        <end position="319"/>
    </location>
</feature>
<sequence>MQTKEQWTSKLGFILASAGSAIGLGAIWKFPNTVATSGGGAFFLIFILFTLLIGMPLLLAEFFIGRSTGKEAISAYKDLAPKSKWHYVGYLGMATCFLLLSFYSVVGGWILLYFARSLTGSLLHAGHAYGDLFNQTVADPTFSVLAQFCFMLITILVVGMGVKRGIERSSRILMPGLFILFVILLIRSLTLPGMMEGVRYFLMPNFDNMTGAAVLNALGQSFFCLSVGVSVMVTYSSYLSKKESLTRSAISVVSLNVLTSLMAGLAIFPALFALGMKPTEGPGLLFVTLPAVFEKMMGGGVFIAIFLALFLFATFTSAFSMLEILVAGFSKNDSLKRKRLSWVFGGLIFLVGVPFALSFGVLSDVTIFGKSLFDAADFTVTNILMPLGVFLIAIFVGYRFPRERLQEEMKSEPKLWRKGLAVYIFLLRYIIPVAIIIVFLNVMGLLPV</sequence>
<feature type="transmembrane region" description="Helical" evidence="6">
    <location>
        <begin position="340"/>
        <end position="363"/>
    </location>
</feature>
<name>A0A1X7LIU1_9BACL</name>
<keyword evidence="8" id="KW-1185">Reference proteome</keyword>
<gene>
    <name evidence="7" type="ORF">SAMN06295960_3551</name>
</gene>
<feature type="transmembrane region" description="Helical" evidence="6">
    <location>
        <begin position="142"/>
        <end position="160"/>
    </location>
</feature>
<dbReference type="SUPFAM" id="SSF161070">
    <property type="entry name" value="SNF-like"/>
    <property type="match status" value="1"/>
</dbReference>
<organism evidence="7 8">
    <name type="scientific">Paenibacillus aquistagni</name>
    <dbReference type="NCBI Taxonomy" id="1852522"/>
    <lineage>
        <taxon>Bacteria</taxon>
        <taxon>Bacillati</taxon>
        <taxon>Bacillota</taxon>
        <taxon>Bacilli</taxon>
        <taxon>Bacillales</taxon>
        <taxon>Paenibacillaceae</taxon>
        <taxon>Paenibacillus</taxon>
    </lineage>
</organism>
<dbReference type="NCBIfam" id="NF037979">
    <property type="entry name" value="Na_transp"/>
    <property type="match status" value="1"/>
</dbReference>
<dbReference type="AlphaFoldDB" id="A0A1X7LIU1"/>
<evidence type="ECO:0000256" key="3">
    <source>
        <dbReference type="ARBA" id="ARBA00022692"/>
    </source>
</evidence>
<keyword evidence="3 6" id="KW-0812">Transmembrane</keyword>
<feature type="transmembrane region" description="Helical" evidence="6">
    <location>
        <begin position="420"/>
        <end position="446"/>
    </location>
</feature>
<feature type="transmembrane region" description="Helical" evidence="6">
    <location>
        <begin position="85"/>
        <end position="114"/>
    </location>
</feature>
<accession>A0A1X7LIU1</accession>
<reference evidence="7 8" key="1">
    <citation type="submission" date="2017-04" db="EMBL/GenBank/DDBJ databases">
        <authorList>
            <person name="Afonso C.L."/>
            <person name="Miller P.J."/>
            <person name="Scott M.A."/>
            <person name="Spackman E."/>
            <person name="Goraichik I."/>
            <person name="Dimitrov K.M."/>
            <person name="Suarez D.L."/>
            <person name="Swayne D.E."/>
        </authorList>
    </citation>
    <scope>NUCLEOTIDE SEQUENCE [LARGE SCALE GENOMIC DNA]</scope>
    <source>
        <strain evidence="7 8">11</strain>
    </source>
</reference>
<dbReference type="PROSITE" id="PS50267">
    <property type="entry name" value="NA_NEUROTRAN_SYMP_3"/>
    <property type="match status" value="1"/>
</dbReference>
<dbReference type="STRING" id="1852522.SAMN06295960_3551"/>
<dbReference type="GO" id="GO:0016020">
    <property type="term" value="C:membrane"/>
    <property type="evidence" value="ECO:0007669"/>
    <property type="project" value="UniProtKB-SubCell"/>
</dbReference>
<protein>
    <submittedName>
        <fullName evidence="7">Neurotransmitter:Na+ symporter, NSS family</fullName>
    </submittedName>
</protein>